<evidence type="ECO:0000313" key="1">
    <source>
        <dbReference type="EMBL" id="QJA87398.1"/>
    </source>
</evidence>
<dbReference type="EMBL" id="MT142703">
    <property type="protein sequence ID" value="QJA87398.1"/>
    <property type="molecule type" value="Genomic_DNA"/>
</dbReference>
<name>A0A6M3L214_9ZZZZ</name>
<organism evidence="1">
    <name type="scientific">viral metagenome</name>
    <dbReference type="NCBI Taxonomy" id="1070528"/>
    <lineage>
        <taxon>unclassified sequences</taxon>
        <taxon>metagenomes</taxon>
        <taxon>organismal metagenomes</taxon>
    </lineage>
</organism>
<gene>
    <name evidence="1" type="ORF">MM415B02999_0002</name>
</gene>
<sequence>MDILGADDMKWTMRIIAKYAQKEMEKQMRKRYNVPGDKKFIEFIHDDLKMCPNQAIRKMYKQLLKAGEAMPTQHHSSMIVDLGSFLLWVAFKDTAYRDPLFWIMSQIVSDPDFKKDIKEFVKEPKDWYCPQWIASQKETDKLRAEGKISEHDLSPSEKRFVPVFQIDQIGTELKKQIEREKYKHV</sequence>
<proteinExistence type="predicted"/>
<accession>A0A6M3L214</accession>
<reference evidence="1" key="1">
    <citation type="submission" date="2020-03" db="EMBL/GenBank/DDBJ databases">
        <title>The deep terrestrial virosphere.</title>
        <authorList>
            <person name="Holmfeldt K."/>
            <person name="Nilsson E."/>
            <person name="Simone D."/>
            <person name="Lopez-Fernandez M."/>
            <person name="Wu X."/>
            <person name="de Brujin I."/>
            <person name="Lundin D."/>
            <person name="Andersson A."/>
            <person name="Bertilsson S."/>
            <person name="Dopson M."/>
        </authorList>
    </citation>
    <scope>NUCLEOTIDE SEQUENCE</scope>
    <source>
        <strain evidence="1">MM415B02999</strain>
    </source>
</reference>
<protein>
    <submittedName>
        <fullName evidence="1">Uncharacterized protein</fullName>
    </submittedName>
</protein>
<dbReference type="AlphaFoldDB" id="A0A6M3L214"/>